<dbReference type="GO" id="GO:0005737">
    <property type="term" value="C:cytoplasm"/>
    <property type="evidence" value="ECO:0007669"/>
    <property type="project" value="UniProtKB-SubCell"/>
</dbReference>
<sequence length="420" mass="47926">MPFLMIVGLGWGDEGKGKIISALKDEFDIVARFQGGSNAGHTVYIENKKIVFRQIPSGLIHKDKTGILGPYELIDLELLIKEIEELENMDLKITERIYIDERCPLVLPYHKFIDELEEEKSGKIGTTKRGIGPAYSDFIARKSIRICDLKDERDLNERFRDSFEWNSVILGGKYGQVPPDRKIIVKNLKENFEKIKERVIDTIKFIHENEKNKRILIEGAQGTLLDVLLGTYPYTTSSFTIAGGASAALGIPPYKINRIIGVLKAYATRVGKGPFPTECKDEMSEFLREKGEEYGAVTSRPRRCGWLDLVVSKYACLINGPTEIALTKIDVLSGINEIKICVEYEIEGERIKFPPVSMSDWFKIKPVYKLFEGFEIKSEVKNYEDLPKNLKKIIEFIEEYLEIPIKIISIGKEKSQIIYR</sequence>
<feature type="binding site" description="in other chain" evidence="8">
    <location>
        <position position="221"/>
    </location>
    <ligand>
        <name>IMP</name>
        <dbReference type="ChEBI" id="CHEBI:58053"/>
        <note>ligand shared between dimeric partners</note>
    </ligand>
</feature>
<dbReference type="AlphaFoldDB" id="A0A7V4E2Z2"/>
<feature type="active site" description="Proton acceptor" evidence="8">
    <location>
        <position position="13"/>
    </location>
</feature>
<dbReference type="NCBIfam" id="TIGR00184">
    <property type="entry name" value="purA"/>
    <property type="match status" value="1"/>
</dbReference>
<organism evidence="10">
    <name type="scientific">candidate division WOR-3 bacterium</name>
    <dbReference type="NCBI Taxonomy" id="2052148"/>
    <lineage>
        <taxon>Bacteria</taxon>
        <taxon>Bacteria division WOR-3</taxon>
    </lineage>
</organism>
<evidence type="ECO:0000256" key="7">
    <source>
        <dbReference type="ARBA" id="ARBA00023134"/>
    </source>
</evidence>
<keyword evidence="7 8" id="KW-0342">GTP-binding</keyword>
<feature type="binding site" description="in other chain" evidence="8">
    <location>
        <position position="127"/>
    </location>
    <ligand>
        <name>IMP</name>
        <dbReference type="ChEBI" id="CHEBI:58053"/>
        <note>ligand shared between dimeric partners</note>
    </ligand>
</feature>
<comment type="subunit">
    <text evidence="1 8">Homodimer.</text>
</comment>
<dbReference type="Gene3D" id="1.10.300.10">
    <property type="entry name" value="Adenylosuccinate Synthetase, subunit A, domain 2"/>
    <property type="match status" value="1"/>
</dbReference>
<proteinExistence type="inferred from homology"/>
<dbReference type="InterPro" id="IPR027417">
    <property type="entry name" value="P-loop_NTPase"/>
</dbReference>
<comment type="function">
    <text evidence="8">Plays an important role in the de novo pathway of purine nucleotide biosynthesis. Catalyzes the first committed step in the biosynthesis of AMP from IMP.</text>
</comment>
<evidence type="ECO:0000256" key="1">
    <source>
        <dbReference type="ARBA" id="ARBA00011738"/>
    </source>
</evidence>
<keyword evidence="2 8" id="KW-0436">Ligase</keyword>
<dbReference type="GO" id="GO:0004019">
    <property type="term" value="F:adenylosuccinate synthase activity"/>
    <property type="evidence" value="ECO:0007669"/>
    <property type="project" value="UniProtKB-UniRule"/>
</dbReference>
<evidence type="ECO:0000256" key="3">
    <source>
        <dbReference type="ARBA" id="ARBA00022723"/>
    </source>
</evidence>
<dbReference type="Pfam" id="PF00709">
    <property type="entry name" value="Adenylsucc_synt"/>
    <property type="match status" value="1"/>
</dbReference>
<evidence type="ECO:0000313" key="10">
    <source>
        <dbReference type="EMBL" id="HGK53849.1"/>
    </source>
</evidence>
<comment type="cofactor">
    <cofactor evidence="8">
        <name>Mg(2+)</name>
        <dbReference type="ChEBI" id="CHEBI:18420"/>
    </cofactor>
    <text evidence="8">Binds 1 Mg(2+) ion per subunit.</text>
</comment>
<feature type="binding site" evidence="8">
    <location>
        <begin position="12"/>
        <end position="18"/>
    </location>
    <ligand>
        <name>GTP</name>
        <dbReference type="ChEBI" id="CHEBI:37565"/>
    </ligand>
</feature>
<feature type="binding site" evidence="8">
    <location>
        <position position="13"/>
    </location>
    <ligand>
        <name>Mg(2+)</name>
        <dbReference type="ChEBI" id="CHEBI:18420"/>
    </ligand>
</feature>
<dbReference type="InterPro" id="IPR001114">
    <property type="entry name" value="Adenylosuccinate_synthetase"/>
</dbReference>
<name>A0A7V4E2Z2_UNCW3</name>
<keyword evidence="8" id="KW-0963">Cytoplasm</keyword>
<dbReference type="EC" id="6.3.4.4" evidence="8 9"/>
<evidence type="ECO:0000256" key="2">
    <source>
        <dbReference type="ARBA" id="ARBA00022598"/>
    </source>
</evidence>
<protein>
    <recommendedName>
        <fullName evidence="8 9">Adenylosuccinate synthetase</fullName>
        <shortName evidence="8">AMPSase</shortName>
        <shortName evidence="8">AdSS</shortName>
        <ecNumber evidence="8 9">6.3.4.4</ecNumber>
    </recommendedName>
    <alternativeName>
        <fullName evidence="8">IMP--aspartate ligase</fullName>
    </alternativeName>
</protein>
<feature type="binding site" evidence="8">
    <location>
        <begin position="409"/>
        <end position="411"/>
    </location>
    <ligand>
        <name>GTP</name>
        <dbReference type="ChEBI" id="CHEBI:37565"/>
    </ligand>
</feature>
<dbReference type="SUPFAM" id="SSF52540">
    <property type="entry name" value="P-loop containing nucleoside triphosphate hydrolases"/>
    <property type="match status" value="1"/>
</dbReference>
<keyword evidence="6 8" id="KW-0460">Magnesium</keyword>
<dbReference type="FunFam" id="1.10.300.10:FF:000001">
    <property type="entry name" value="Adenylosuccinate synthetase"/>
    <property type="match status" value="1"/>
</dbReference>
<feature type="binding site" evidence="8">
    <location>
        <begin position="328"/>
        <end position="330"/>
    </location>
    <ligand>
        <name>GTP</name>
        <dbReference type="ChEBI" id="CHEBI:37565"/>
    </ligand>
</feature>
<dbReference type="InterPro" id="IPR018220">
    <property type="entry name" value="Adenylosuccin_syn_GTP-bd"/>
</dbReference>
<comment type="similarity">
    <text evidence="8 9">Belongs to the adenylosuccinate synthetase family.</text>
</comment>
<comment type="caution">
    <text evidence="10">The sequence shown here is derived from an EMBL/GenBank/DDBJ whole genome shotgun (WGS) entry which is preliminary data.</text>
</comment>
<dbReference type="GO" id="GO:0005525">
    <property type="term" value="F:GTP binding"/>
    <property type="evidence" value="ECO:0007669"/>
    <property type="project" value="UniProtKB-UniRule"/>
</dbReference>
<gene>
    <name evidence="8" type="primary">purA</name>
    <name evidence="10" type="ORF">ENU72_02350</name>
</gene>
<feature type="binding site" evidence="8">
    <location>
        <position position="302"/>
    </location>
    <ligand>
        <name>GTP</name>
        <dbReference type="ChEBI" id="CHEBI:37565"/>
    </ligand>
</feature>
<dbReference type="InterPro" id="IPR042110">
    <property type="entry name" value="Adenylosuccinate_synth_dom2"/>
</dbReference>
<feature type="binding site" description="in other chain" evidence="8">
    <location>
        <position position="236"/>
    </location>
    <ligand>
        <name>IMP</name>
        <dbReference type="ChEBI" id="CHEBI:58053"/>
        <note>ligand shared between dimeric partners</note>
    </ligand>
</feature>
<accession>A0A7V4E2Z2</accession>
<dbReference type="SMART" id="SM00788">
    <property type="entry name" value="Adenylsucc_synt"/>
    <property type="match status" value="1"/>
</dbReference>
<dbReference type="PROSITE" id="PS01266">
    <property type="entry name" value="ADENYLOSUCCIN_SYN_1"/>
    <property type="match status" value="1"/>
</dbReference>
<evidence type="ECO:0000256" key="9">
    <source>
        <dbReference type="RuleBase" id="RU000520"/>
    </source>
</evidence>
<dbReference type="PANTHER" id="PTHR11846">
    <property type="entry name" value="ADENYLOSUCCINATE SYNTHETASE"/>
    <property type="match status" value="1"/>
</dbReference>
<feature type="binding site" evidence="8">
    <location>
        <begin position="40"/>
        <end position="42"/>
    </location>
    <ligand>
        <name>GTP</name>
        <dbReference type="ChEBI" id="CHEBI:37565"/>
    </ligand>
</feature>
<dbReference type="EMBL" id="DTDP01000100">
    <property type="protein sequence ID" value="HGK53849.1"/>
    <property type="molecule type" value="Genomic_DNA"/>
</dbReference>
<reference evidence="10" key="1">
    <citation type="journal article" date="2020" name="mSystems">
        <title>Genome- and Community-Level Interaction Insights into Carbon Utilization and Element Cycling Functions of Hydrothermarchaeota in Hydrothermal Sediment.</title>
        <authorList>
            <person name="Zhou Z."/>
            <person name="Liu Y."/>
            <person name="Xu W."/>
            <person name="Pan J."/>
            <person name="Luo Z.H."/>
            <person name="Li M."/>
        </authorList>
    </citation>
    <scope>NUCLEOTIDE SEQUENCE [LARGE SCALE GENOMIC DNA]</scope>
    <source>
        <strain evidence="10">SpSt-695</strain>
    </source>
</reference>
<evidence type="ECO:0000256" key="6">
    <source>
        <dbReference type="ARBA" id="ARBA00022842"/>
    </source>
</evidence>
<dbReference type="InterPro" id="IPR042109">
    <property type="entry name" value="Adenylosuccinate_synth_dom1"/>
</dbReference>
<comment type="subcellular location">
    <subcellularLocation>
        <location evidence="8">Cytoplasm</location>
    </subcellularLocation>
</comment>
<dbReference type="GO" id="GO:0044208">
    <property type="term" value="P:'de novo' AMP biosynthetic process"/>
    <property type="evidence" value="ECO:0007669"/>
    <property type="project" value="UniProtKB-UniRule"/>
</dbReference>
<dbReference type="Gene3D" id="3.40.440.10">
    <property type="entry name" value="Adenylosuccinate Synthetase, subunit A, domain 1"/>
    <property type="match status" value="1"/>
</dbReference>
<feature type="binding site" evidence="8">
    <location>
        <begin position="296"/>
        <end position="302"/>
    </location>
    <ligand>
        <name>substrate</name>
    </ligand>
</feature>
<evidence type="ECO:0000256" key="4">
    <source>
        <dbReference type="ARBA" id="ARBA00022741"/>
    </source>
</evidence>
<feature type="binding site" evidence="8">
    <location>
        <position position="40"/>
    </location>
    <ligand>
        <name>Mg(2+)</name>
        <dbReference type="ChEBI" id="CHEBI:18420"/>
    </ligand>
</feature>
<dbReference type="GO" id="GO:0000287">
    <property type="term" value="F:magnesium ion binding"/>
    <property type="evidence" value="ECO:0007669"/>
    <property type="project" value="UniProtKB-UniRule"/>
</dbReference>
<keyword evidence="5 8" id="KW-0658">Purine biosynthesis</keyword>
<feature type="binding site" description="in other chain" evidence="8">
    <location>
        <begin position="13"/>
        <end position="16"/>
    </location>
    <ligand>
        <name>IMP</name>
        <dbReference type="ChEBI" id="CHEBI:58053"/>
        <note>ligand shared between dimeric partners</note>
    </ligand>
</feature>
<comment type="catalytic activity">
    <reaction evidence="8 9">
        <text>IMP + L-aspartate + GTP = N(6)-(1,2-dicarboxyethyl)-AMP + GDP + phosphate + 2 H(+)</text>
        <dbReference type="Rhea" id="RHEA:15753"/>
        <dbReference type="ChEBI" id="CHEBI:15378"/>
        <dbReference type="ChEBI" id="CHEBI:29991"/>
        <dbReference type="ChEBI" id="CHEBI:37565"/>
        <dbReference type="ChEBI" id="CHEBI:43474"/>
        <dbReference type="ChEBI" id="CHEBI:57567"/>
        <dbReference type="ChEBI" id="CHEBI:58053"/>
        <dbReference type="ChEBI" id="CHEBI:58189"/>
        <dbReference type="EC" id="6.3.4.4"/>
    </reaction>
</comment>
<keyword evidence="3 8" id="KW-0479">Metal-binding</keyword>
<dbReference type="UniPathway" id="UPA00075">
    <property type="reaction ID" value="UER00335"/>
</dbReference>
<evidence type="ECO:0000256" key="8">
    <source>
        <dbReference type="HAMAP-Rule" id="MF_00011"/>
    </source>
</evidence>
<feature type="binding site" evidence="8">
    <location>
        <position position="141"/>
    </location>
    <ligand>
        <name>IMP</name>
        <dbReference type="ChEBI" id="CHEBI:58053"/>
        <note>ligand shared between dimeric partners</note>
    </ligand>
</feature>
<comment type="pathway">
    <text evidence="8 9">Purine metabolism; AMP biosynthesis via de novo pathway; AMP from IMP: step 1/2.</text>
</comment>
<dbReference type="InterPro" id="IPR042111">
    <property type="entry name" value="Adenylosuccinate_synth_dom3"/>
</dbReference>
<dbReference type="HAMAP" id="MF_00011">
    <property type="entry name" value="Adenylosucc_synth"/>
    <property type="match status" value="1"/>
</dbReference>
<dbReference type="GO" id="GO:0046040">
    <property type="term" value="P:IMP metabolic process"/>
    <property type="evidence" value="ECO:0007669"/>
    <property type="project" value="TreeGrafter"/>
</dbReference>
<dbReference type="NCBIfam" id="NF002223">
    <property type="entry name" value="PRK01117.1"/>
    <property type="match status" value="1"/>
</dbReference>
<dbReference type="FunFam" id="3.90.170.10:FF:000001">
    <property type="entry name" value="Adenylosuccinate synthetase"/>
    <property type="match status" value="1"/>
</dbReference>
<dbReference type="Gene3D" id="3.90.170.10">
    <property type="entry name" value="Adenylosuccinate Synthetase, subunit A, domain 3"/>
    <property type="match status" value="1"/>
</dbReference>
<feature type="binding site" description="in other chain" evidence="8">
    <location>
        <position position="300"/>
    </location>
    <ligand>
        <name>IMP</name>
        <dbReference type="ChEBI" id="CHEBI:58053"/>
        <note>ligand shared between dimeric partners</note>
    </ligand>
</feature>
<evidence type="ECO:0000256" key="5">
    <source>
        <dbReference type="ARBA" id="ARBA00022755"/>
    </source>
</evidence>
<dbReference type="CDD" id="cd03108">
    <property type="entry name" value="AdSS"/>
    <property type="match status" value="1"/>
</dbReference>
<keyword evidence="4 8" id="KW-0547">Nucleotide-binding</keyword>
<dbReference type="PANTHER" id="PTHR11846:SF0">
    <property type="entry name" value="ADENYLOSUCCINATE SYNTHETASE"/>
    <property type="match status" value="1"/>
</dbReference>
<feature type="binding site" description="in other chain" evidence="8">
    <location>
        <begin position="38"/>
        <end position="41"/>
    </location>
    <ligand>
        <name>IMP</name>
        <dbReference type="ChEBI" id="CHEBI:58053"/>
        <note>ligand shared between dimeric partners</note>
    </ligand>
</feature>
<feature type="active site" description="Proton donor" evidence="8">
    <location>
        <position position="41"/>
    </location>
</feature>